<reference evidence="1 2" key="1">
    <citation type="submission" date="2018-04" db="EMBL/GenBank/DDBJ databases">
        <title>Chitinophaga fuyangensis sp. nov., isolated from soil in a chemical factory.</title>
        <authorList>
            <person name="Chen K."/>
        </authorList>
    </citation>
    <scope>NUCLEOTIDE SEQUENCE [LARGE SCALE GENOMIC DNA]</scope>
    <source>
        <strain evidence="1 2">LY-1</strain>
    </source>
</reference>
<proteinExistence type="predicted"/>
<sequence length="297" mass="32301">MLYKNMKPVKSSVRPGIAAARYLCCLAIAVICCNVVAIQHALAQGNLLVTPARVIFEGSKRAEELNLANSGKDTARYLISFVEIRMNKNGTFDQVNEPDSGQQFASGYLRFFPRSVVLGPNEAQVIKLQLTGASQLAPGEYRSHLYFRAVPDERPIGGDTVRADSSGINVKLTPVFGITIPVIIRVGETTASVQLSELSVDQATGPEPGLNVLFNRTGNASVYGDLTVDYISPQGKATQVAEARGLAVYTPNSQRYVHLILQTKPGINFRTGKLRVAYTTKTKTSTEELARAELQLR</sequence>
<dbReference type="InterPro" id="IPR013783">
    <property type="entry name" value="Ig-like_fold"/>
</dbReference>
<name>A0A2T7BCJ3_9BACT</name>
<accession>A0A2T7BCJ3</accession>
<evidence type="ECO:0000313" key="1">
    <source>
        <dbReference type="EMBL" id="PUZ22823.1"/>
    </source>
</evidence>
<comment type="caution">
    <text evidence="1">The sequence shown here is derived from an EMBL/GenBank/DDBJ whole genome shotgun (WGS) entry which is preliminary data.</text>
</comment>
<dbReference type="Gene3D" id="2.60.40.10">
    <property type="entry name" value="Immunoglobulins"/>
    <property type="match status" value="1"/>
</dbReference>
<evidence type="ECO:0000313" key="2">
    <source>
        <dbReference type="Proteomes" id="UP000244450"/>
    </source>
</evidence>
<organism evidence="1 2">
    <name type="scientific">Chitinophaga parva</name>
    <dbReference type="NCBI Taxonomy" id="2169414"/>
    <lineage>
        <taxon>Bacteria</taxon>
        <taxon>Pseudomonadati</taxon>
        <taxon>Bacteroidota</taxon>
        <taxon>Chitinophagia</taxon>
        <taxon>Chitinophagales</taxon>
        <taxon>Chitinophagaceae</taxon>
        <taxon>Chitinophaga</taxon>
    </lineage>
</organism>
<dbReference type="SUPFAM" id="SSF49354">
    <property type="entry name" value="PapD-like"/>
    <property type="match status" value="1"/>
</dbReference>
<dbReference type="EMBL" id="QCYK01000003">
    <property type="protein sequence ID" value="PUZ22823.1"/>
    <property type="molecule type" value="Genomic_DNA"/>
</dbReference>
<dbReference type="AlphaFoldDB" id="A0A2T7BCJ3"/>
<protein>
    <submittedName>
        <fullName evidence="1">Molecular chaperone</fullName>
    </submittedName>
</protein>
<dbReference type="InterPro" id="IPR008962">
    <property type="entry name" value="PapD-like_sf"/>
</dbReference>
<keyword evidence="2" id="KW-1185">Reference proteome</keyword>
<dbReference type="Proteomes" id="UP000244450">
    <property type="component" value="Unassembled WGS sequence"/>
</dbReference>
<gene>
    <name evidence="1" type="ORF">DCC81_20590</name>
</gene>